<dbReference type="InterPro" id="IPR029063">
    <property type="entry name" value="SAM-dependent_MTases_sf"/>
</dbReference>
<dbReference type="PANTHER" id="PTHR32266">
    <property type="entry name" value="NICOTIANAMINE SYNTHASE 3"/>
    <property type="match status" value="1"/>
</dbReference>
<evidence type="ECO:0000256" key="1">
    <source>
        <dbReference type="ARBA" id="ARBA00007009"/>
    </source>
</evidence>
<keyword evidence="3 6" id="KW-0808">Transferase</keyword>
<evidence type="ECO:0000313" key="7">
    <source>
        <dbReference type="EMBL" id="KAK4779115.1"/>
    </source>
</evidence>
<dbReference type="GO" id="GO:0030410">
    <property type="term" value="F:nicotianamine synthase activity"/>
    <property type="evidence" value="ECO:0007669"/>
    <property type="project" value="UniProtKB-UniRule"/>
</dbReference>
<name>A0AAN7L671_TRANT</name>
<dbReference type="EC" id="2.5.1.43" evidence="2 6"/>
<reference evidence="7 8" key="1">
    <citation type="journal article" date="2023" name="Hortic Res">
        <title>Pangenome of water caltrop reveals structural variations and asymmetric subgenome divergence after allopolyploidization.</title>
        <authorList>
            <person name="Zhang X."/>
            <person name="Chen Y."/>
            <person name="Wang L."/>
            <person name="Yuan Y."/>
            <person name="Fang M."/>
            <person name="Shi L."/>
            <person name="Lu R."/>
            <person name="Comes H.P."/>
            <person name="Ma Y."/>
            <person name="Chen Y."/>
            <person name="Huang G."/>
            <person name="Zhou Y."/>
            <person name="Zheng Z."/>
            <person name="Qiu Y."/>
        </authorList>
    </citation>
    <scope>NUCLEOTIDE SEQUENCE [LARGE SCALE GENOMIC DNA]</scope>
    <source>
        <strain evidence="7">F231</strain>
    </source>
</reference>
<dbReference type="AlphaFoldDB" id="A0AAN7L671"/>
<dbReference type="Gene3D" id="3.40.50.150">
    <property type="entry name" value="Vaccinia Virus protein VP39"/>
    <property type="match status" value="1"/>
</dbReference>
<evidence type="ECO:0000256" key="4">
    <source>
        <dbReference type="ARBA" id="ARBA00022691"/>
    </source>
</evidence>
<keyword evidence="4 6" id="KW-0949">S-adenosyl-L-methionine</keyword>
<organism evidence="7 8">
    <name type="scientific">Trapa natans</name>
    <name type="common">Water chestnut</name>
    <dbReference type="NCBI Taxonomy" id="22666"/>
    <lineage>
        <taxon>Eukaryota</taxon>
        <taxon>Viridiplantae</taxon>
        <taxon>Streptophyta</taxon>
        <taxon>Embryophyta</taxon>
        <taxon>Tracheophyta</taxon>
        <taxon>Spermatophyta</taxon>
        <taxon>Magnoliopsida</taxon>
        <taxon>eudicotyledons</taxon>
        <taxon>Gunneridae</taxon>
        <taxon>Pentapetalae</taxon>
        <taxon>rosids</taxon>
        <taxon>malvids</taxon>
        <taxon>Myrtales</taxon>
        <taxon>Lythraceae</taxon>
        <taxon>Trapa</taxon>
    </lineage>
</organism>
<dbReference type="Proteomes" id="UP001346149">
    <property type="component" value="Unassembled WGS sequence"/>
</dbReference>
<dbReference type="Pfam" id="PF03059">
    <property type="entry name" value="NAS"/>
    <property type="match status" value="1"/>
</dbReference>
<evidence type="ECO:0000256" key="2">
    <source>
        <dbReference type="ARBA" id="ARBA00012675"/>
    </source>
</evidence>
<keyword evidence="8" id="KW-1185">Reference proteome</keyword>
<protein>
    <recommendedName>
        <fullName evidence="2 6">Nicotianamine synthase</fullName>
        <ecNumber evidence="2 6">2.5.1.43</ecNumber>
    </recommendedName>
</protein>
<comment type="function">
    <text evidence="6">Synthesizes nicotianamine, a polyamine which serves as a sensor for the physiological iron status within the plant, and/or might be involved in the transport of iron.</text>
</comment>
<gene>
    <name evidence="7" type="ORF">SAY86_006643</name>
</gene>
<evidence type="ECO:0000256" key="3">
    <source>
        <dbReference type="ARBA" id="ARBA00022679"/>
    </source>
</evidence>
<evidence type="ECO:0000313" key="8">
    <source>
        <dbReference type="Proteomes" id="UP001346149"/>
    </source>
</evidence>
<dbReference type="GO" id="GO:0030418">
    <property type="term" value="P:nicotianamine biosynthetic process"/>
    <property type="evidence" value="ECO:0007669"/>
    <property type="project" value="UniProtKB-UniRule"/>
</dbReference>
<sequence length="337" mass="36848">MVCQEDPLIKTICQLYVKISSLETLSPCKEVNALLTQLVHACIPPHPVDVSALCSKVQDVRAKLIRLCGQAEGLLEAHYSTLLGSFDRPLDHLSIFPYYTNYIKLAKLEFDLLTQHLPPHATPPARIAFVGSGPLPLTSLVLAANHLPATAFHNYDIDAAANSMALGLVLPDPDLSRRVFFHTGDIMDVTTELGRYDVVFLAALVGMVEEEKARIMDHLAEFMAPGAILMVRSANGARAFLYPVVEPDDLRGFEFLSVYHPTDEVINSVVVAKKKNHELDTLSATAANADPVLNGSVVKKQQPISGRKCCEMVQPLLDPLNPYGNIAEELAIDDKSS</sequence>
<dbReference type="PANTHER" id="PTHR32266:SF12">
    <property type="entry name" value="NICOTIANAMINE SYNTHASE 3"/>
    <property type="match status" value="1"/>
</dbReference>
<comment type="similarity">
    <text evidence="1 6">Belongs to the nicotianamine synthase (NAS)-like family.</text>
</comment>
<evidence type="ECO:0000256" key="5">
    <source>
        <dbReference type="ARBA" id="ARBA00049391"/>
    </source>
</evidence>
<comment type="catalytic activity">
    <reaction evidence="5 6">
        <text>3 S-adenosyl-L-methionine = nicotianamine + 3 S-methyl-5'-thioadenosine + 3 H(+)</text>
        <dbReference type="Rhea" id="RHEA:16481"/>
        <dbReference type="ChEBI" id="CHEBI:15378"/>
        <dbReference type="ChEBI" id="CHEBI:17509"/>
        <dbReference type="ChEBI" id="CHEBI:58249"/>
        <dbReference type="ChEBI" id="CHEBI:59789"/>
        <dbReference type="EC" id="2.5.1.43"/>
    </reaction>
</comment>
<comment type="caution">
    <text evidence="7">The sequence shown here is derived from an EMBL/GenBank/DDBJ whole genome shotgun (WGS) entry which is preliminary data.</text>
</comment>
<dbReference type="PROSITE" id="PS51142">
    <property type="entry name" value="NAS"/>
    <property type="match status" value="1"/>
</dbReference>
<dbReference type="EMBL" id="JAXQNO010000017">
    <property type="protein sequence ID" value="KAK4779115.1"/>
    <property type="molecule type" value="Genomic_DNA"/>
</dbReference>
<dbReference type="InterPro" id="IPR004298">
    <property type="entry name" value="Nicotian_synth"/>
</dbReference>
<accession>A0AAN7L671</accession>
<proteinExistence type="inferred from homology"/>
<dbReference type="SUPFAM" id="SSF53335">
    <property type="entry name" value="S-adenosyl-L-methionine-dependent methyltransferases"/>
    <property type="match status" value="1"/>
</dbReference>
<evidence type="ECO:0000256" key="6">
    <source>
        <dbReference type="RuleBase" id="RU368095"/>
    </source>
</evidence>